<reference evidence="2 3" key="1">
    <citation type="journal article" date="2012" name="Stand. Genomic Sci.">
        <title>Genome sequence of the orange-pigmented seawater bacterium Owenweeksia hongkongensis type strain (UST20020801(T)).</title>
        <authorList>
            <person name="Riedel T."/>
            <person name="Held B."/>
            <person name="Nolan M."/>
            <person name="Lucas S."/>
            <person name="Lapidus A."/>
            <person name="Tice H."/>
            <person name="Del Rio T.G."/>
            <person name="Cheng J.F."/>
            <person name="Han C."/>
            <person name="Tapia R."/>
            <person name="Goodwin L.A."/>
            <person name="Pitluck S."/>
            <person name="Liolios K."/>
            <person name="Mavromatis K."/>
            <person name="Pagani I."/>
            <person name="Ivanova N."/>
            <person name="Mikhailova N."/>
            <person name="Pati A."/>
            <person name="Chen A."/>
            <person name="Palaniappan K."/>
            <person name="Rohde M."/>
            <person name="Tindall B.J."/>
            <person name="Detter J.C."/>
            <person name="Goker M."/>
            <person name="Woyke T."/>
            <person name="Bristow J."/>
            <person name="Eisen J.A."/>
            <person name="Markowitz V."/>
            <person name="Hugenholtz P."/>
            <person name="Klenk H.P."/>
            <person name="Kyrpides N.C."/>
        </authorList>
    </citation>
    <scope>NUCLEOTIDE SEQUENCE</scope>
    <source>
        <strain evidence="3">DSM 17368 / JCM 12287 / NRRL B-23963</strain>
    </source>
</reference>
<dbReference type="AlphaFoldDB" id="G8QZX4"/>
<dbReference type="InterPro" id="IPR033932">
    <property type="entry name" value="YtcJ-like"/>
</dbReference>
<protein>
    <submittedName>
        <fullName evidence="2">Putative TIM-barrel fold metal-dependent hydrolase</fullName>
    </submittedName>
</protein>
<dbReference type="PROSITE" id="PS51257">
    <property type="entry name" value="PROKAR_LIPOPROTEIN"/>
    <property type="match status" value="1"/>
</dbReference>
<dbReference type="GO" id="GO:0016810">
    <property type="term" value="F:hydrolase activity, acting on carbon-nitrogen (but not peptide) bonds"/>
    <property type="evidence" value="ECO:0007669"/>
    <property type="project" value="InterPro"/>
</dbReference>
<dbReference type="Gene3D" id="3.10.310.70">
    <property type="match status" value="1"/>
</dbReference>
<accession>G8QZX4</accession>
<dbReference type="PANTHER" id="PTHR22642">
    <property type="entry name" value="IMIDAZOLONEPROPIONASE"/>
    <property type="match status" value="1"/>
</dbReference>
<evidence type="ECO:0000259" key="1">
    <source>
        <dbReference type="Pfam" id="PF07969"/>
    </source>
</evidence>
<dbReference type="InterPro" id="IPR013108">
    <property type="entry name" value="Amidohydro_3"/>
</dbReference>
<dbReference type="InterPro" id="IPR032466">
    <property type="entry name" value="Metal_Hydrolase"/>
</dbReference>
<dbReference type="HOGENOM" id="CLU_009942_1_0_10"/>
<dbReference type="OrthoDB" id="9767366at2"/>
<dbReference type="EMBL" id="CP003156">
    <property type="protein sequence ID" value="AEV32614.1"/>
    <property type="molecule type" value="Genomic_DNA"/>
</dbReference>
<proteinExistence type="predicted"/>
<dbReference type="eggNOG" id="COG1574">
    <property type="taxonomic scope" value="Bacteria"/>
</dbReference>
<keyword evidence="3" id="KW-1185">Reference proteome</keyword>
<dbReference type="PATRIC" id="fig|926562.3.peg.1628"/>
<dbReference type="KEGG" id="oho:Oweho_1626"/>
<dbReference type="SUPFAM" id="SSF51556">
    <property type="entry name" value="Metallo-dependent hydrolases"/>
    <property type="match status" value="1"/>
</dbReference>
<dbReference type="PANTHER" id="PTHR22642:SF2">
    <property type="entry name" value="PROTEIN LONG AFTER FAR-RED 3"/>
    <property type="match status" value="1"/>
</dbReference>
<dbReference type="SUPFAM" id="SSF51338">
    <property type="entry name" value="Composite domain of metallo-dependent hydrolases"/>
    <property type="match status" value="1"/>
</dbReference>
<name>G8QZX4_OWEHD</name>
<dbReference type="Proteomes" id="UP000005631">
    <property type="component" value="Chromosome"/>
</dbReference>
<dbReference type="Gene3D" id="2.30.40.10">
    <property type="entry name" value="Urease, subunit C, domain 1"/>
    <property type="match status" value="1"/>
</dbReference>
<dbReference type="Gene3D" id="3.20.20.140">
    <property type="entry name" value="Metal-dependent hydrolases"/>
    <property type="match status" value="1"/>
</dbReference>
<evidence type="ECO:0000313" key="3">
    <source>
        <dbReference type="Proteomes" id="UP000005631"/>
    </source>
</evidence>
<gene>
    <name evidence="2" type="ordered locus">Oweho_1626</name>
</gene>
<dbReference type="Pfam" id="PF07969">
    <property type="entry name" value="Amidohydro_3"/>
    <property type="match status" value="1"/>
</dbReference>
<dbReference type="RefSeq" id="WP_014201970.1">
    <property type="nucleotide sequence ID" value="NC_016599.1"/>
</dbReference>
<evidence type="ECO:0000313" key="2">
    <source>
        <dbReference type="EMBL" id="AEV32614.1"/>
    </source>
</evidence>
<organism evidence="2 3">
    <name type="scientific">Owenweeksia hongkongensis (strain DSM 17368 / CIP 108786 / JCM 12287 / NRRL B-23963 / UST20020801)</name>
    <dbReference type="NCBI Taxonomy" id="926562"/>
    <lineage>
        <taxon>Bacteria</taxon>
        <taxon>Pseudomonadati</taxon>
        <taxon>Bacteroidota</taxon>
        <taxon>Flavobacteriia</taxon>
        <taxon>Flavobacteriales</taxon>
        <taxon>Owenweeksiaceae</taxon>
        <taxon>Owenweeksia</taxon>
    </lineage>
</organism>
<dbReference type="CDD" id="cd01300">
    <property type="entry name" value="YtcJ_like"/>
    <property type="match status" value="1"/>
</dbReference>
<sequence>MLRHIFKLLFVLTIFGSCDDHPQVDLIIYNGKIYTVDSGFTVVNAMAVKDGKVFETGTLDHIRRTYRALKNIDLEGKAVYPGFNDAHSHFMGYANTLRWVNLVGAKSYDEAIKRCKDFQKKHGLTFVIGRGWDQNDWGMEGFPDKAKLDKMFPFLPVYLYRIDGHAALVNQATLNFAGIDTSTIINGGIIEKDTDGRLTGILVDNAMGLVDLPSLPNEDMLEALKEAEKNIFKAGLTTVTDAGLERSQIELIDSLQQAGKMKLRVYAMVSDKPYLQEYYLNHGPIKTDHLNVSSFKFYLDGALGSRGALMLKPYSDDSSKVGLQLSPYSHYVESAKKLKENGWQMCVHAIGDSANRLVLNVYEEVLEGKKDHRWRIEHAQIVAPEDVTRFGELGAIPSVQPTHATSDMYWAEDRLGWERMMEAYPYQSLLNSAGILPLGTDFPVEDIDPLRTFYSSVFRQDTAGFPQGGFTPKEVLSREDALRGMTIWPAYAAFEENEKGSLEVGKWADFVILDQDILTAPKPKIPDTKVLMTFVGGEKVFEVKKPSHN</sequence>
<dbReference type="InterPro" id="IPR011059">
    <property type="entry name" value="Metal-dep_hydrolase_composite"/>
</dbReference>
<keyword evidence="2" id="KW-0378">Hydrolase</keyword>
<feature type="domain" description="Amidohydrolase 3" evidence="1">
    <location>
        <begin position="72"/>
        <end position="541"/>
    </location>
</feature>